<dbReference type="EMBL" id="JACEIK010000305">
    <property type="protein sequence ID" value="MCD7454530.1"/>
    <property type="molecule type" value="Genomic_DNA"/>
</dbReference>
<dbReference type="Proteomes" id="UP000823775">
    <property type="component" value="Unassembled WGS sequence"/>
</dbReference>
<organism evidence="1 2">
    <name type="scientific">Datura stramonium</name>
    <name type="common">Jimsonweed</name>
    <name type="synonym">Common thornapple</name>
    <dbReference type="NCBI Taxonomy" id="4076"/>
    <lineage>
        <taxon>Eukaryota</taxon>
        <taxon>Viridiplantae</taxon>
        <taxon>Streptophyta</taxon>
        <taxon>Embryophyta</taxon>
        <taxon>Tracheophyta</taxon>
        <taxon>Spermatophyta</taxon>
        <taxon>Magnoliopsida</taxon>
        <taxon>eudicotyledons</taxon>
        <taxon>Gunneridae</taxon>
        <taxon>Pentapetalae</taxon>
        <taxon>asterids</taxon>
        <taxon>lamiids</taxon>
        <taxon>Solanales</taxon>
        <taxon>Solanaceae</taxon>
        <taxon>Solanoideae</taxon>
        <taxon>Datureae</taxon>
        <taxon>Datura</taxon>
    </lineage>
</organism>
<sequence length="135" mass="14923">MELGSLLIFARDFRCCVCSGEKGPYSTSVSSVWLAMQESVVQMAGVQGVMSRLNYSVTALAFAMSGALAWQGQPQVWQSWARNYALLAWIHYSNAMCHPNIMNHPVAFDNIVRVSKLPARGAGEFCDEISENHGY</sequence>
<reference evidence="1 2" key="1">
    <citation type="journal article" date="2021" name="BMC Genomics">
        <title>Datura genome reveals duplications of psychoactive alkaloid biosynthetic genes and high mutation rate following tissue culture.</title>
        <authorList>
            <person name="Rajewski A."/>
            <person name="Carter-House D."/>
            <person name="Stajich J."/>
            <person name="Litt A."/>
        </authorList>
    </citation>
    <scope>NUCLEOTIDE SEQUENCE [LARGE SCALE GENOMIC DNA]</scope>
    <source>
        <strain evidence="1">AR-01</strain>
    </source>
</reference>
<accession>A0ABS8S5X5</accession>
<name>A0ABS8S5X5_DATST</name>
<proteinExistence type="predicted"/>
<evidence type="ECO:0000313" key="1">
    <source>
        <dbReference type="EMBL" id="MCD7454530.1"/>
    </source>
</evidence>
<comment type="caution">
    <text evidence="1">The sequence shown here is derived from an EMBL/GenBank/DDBJ whole genome shotgun (WGS) entry which is preliminary data.</text>
</comment>
<keyword evidence="2" id="KW-1185">Reference proteome</keyword>
<protein>
    <submittedName>
        <fullName evidence="1">Uncharacterized protein</fullName>
    </submittedName>
</protein>
<gene>
    <name evidence="1" type="ORF">HAX54_025151</name>
</gene>
<evidence type="ECO:0000313" key="2">
    <source>
        <dbReference type="Proteomes" id="UP000823775"/>
    </source>
</evidence>